<reference evidence="3 4" key="1">
    <citation type="submission" date="2021-03" db="EMBL/GenBank/DDBJ databases">
        <title>Whole genome shotgun sequence of Actinoplanes toevensis NBRC 105298.</title>
        <authorList>
            <person name="Komaki H."/>
            <person name="Tamura T."/>
        </authorList>
    </citation>
    <scope>NUCLEOTIDE SEQUENCE [LARGE SCALE GENOMIC DNA]</scope>
    <source>
        <strain evidence="3 4">NBRC 105298</strain>
    </source>
</reference>
<dbReference type="PROSITE" id="PS51257">
    <property type="entry name" value="PROKAR_LIPOPROTEIN"/>
    <property type="match status" value="1"/>
</dbReference>
<feature type="signal peptide" evidence="2">
    <location>
        <begin position="1"/>
        <end position="23"/>
    </location>
</feature>
<accession>A0A919T530</accession>
<gene>
    <name evidence="3" type="ORF">Ato02nite_003050</name>
</gene>
<dbReference type="EMBL" id="BOQN01000003">
    <property type="protein sequence ID" value="GIM88512.1"/>
    <property type="molecule type" value="Genomic_DNA"/>
</dbReference>
<proteinExistence type="predicted"/>
<keyword evidence="2" id="KW-0732">Signal</keyword>
<sequence length="191" mass="20269">MRLFRLIMVLVPFVGLLSACSPANEPIAGMAMPDGKPVILFLPCSEFATVSVNDADPPAPGWGFTTSDAEPGKAVELPLFGRPAAPWDVDEEQLTSLEAGRRYSLGGLSFRHAIFVDFTVDDLARLEPGEVLVSSRKGTLAAVGRDAFERAARKGCGNPAGRGSRARPSVTPSVPSLSPLPGEPRILRRSS</sequence>
<evidence type="ECO:0000313" key="3">
    <source>
        <dbReference type="EMBL" id="GIM88512.1"/>
    </source>
</evidence>
<evidence type="ECO:0000256" key="1">
    <source>
        <dbReference type="SAM" id="MobiDB-lite"/>
    </source>
</evidence>
<organism evidence="3 4">
    <name type="scientific">Paractinoplanes toevensis</name>
    <dbReference type="NCBI Taxonomy" id="571911"/>
    <lineage>
        <taxon>Bacteria</taxon>
        <taxon>Bacillati</taxon>
        <taxon>Actinomycetota</taxon>
        <taxon>Actinomycetes</taxon>
        <taxon>Micromonosporales</taxon>
        <taxon>Micromonosporaceae</taxon>
        <taxon>Paractinoplanes</taxon>
    </lineage>
</organism>
<feature type="region of interest" description="Disordered" evidence="1">
    <location>
        <begin position="151"/>
        <end position="191"/>
    </location>
</feature>
<feature type="compositionally biased region" description="Low complexity" evidence="1">
    <location>
        <begin position="168"/>
        <end position="180"/>
    </location>
</feature>
<evidence type="ECO:0000313" key="4">
    <source>
        <dbReference type="Proteomes" id="UP000677082"/>
    </source>
</evidence>
<keyword evidence="4" id="KW-1185">Reference proteome</keyword>
<dbReference type="AlphaFoldDB" id="A0A919T530"/>
<protein>
    <submittedName>
        <fullName evidence="3">Uncharacterized protein</fullName>
    </submittedName>
</protein>
<feature type="chain" id="PRO_5037967898" evidence="2">
    <location>
        <begin position="24"/>
        <end position="191"/>
    </location>
</feature>
<dbReference type="RefSeq" id="WP_213004493.1">
    <property type="nucleotide sequence ID" value="NZ_BOQN01000003.1"/>
</dbReference>
<name>A0A919T530_9ACTN</name>
<dbReference type="Proteomes" id="UP000677082">
    <property type="component" value="Unassembled WGS sequence"/>
</dbReference>
<evidence type="ECO:0000256" key="2">
    <source>
        <dbReference type="SAM" id="SignalP"/>
    </source>
</evidence>
<comment type="caution">
    <text evidence="3">The sequence shown here is derived from an EMBL/GenBank/DDBJ whole genome shotgun (WGS) entry which is preliminary data.</text>
</comment>